<reference evidence="2" key="1">
    <citation type="journal article" date="2021" name="New Phytol.">
        <title>Evolutionary innovations through gain and loss of genes in the ectomycorrhizal Boletales.</title>
        <authorList>
            <person name="Wu G."/>
            <person name="Miyauchi S."/>
            <person name="Morin E."/>
            <person name="Kuo A."/>
            <person name="Drula E."/>
            <person name="Varga T."/>
            <person name="Kohler A."/>
            <person name="Feng B."/>
            <person name="Cao Y."/>
            <person name="Lipzen A."/>
            <person name="Daum C."/>
            <person name="Hundley H."/>
            <person name="Pangilinan J."/>
            <person name="Johnson J."/>
            <person name="Barry K."/>
            <person name="LaButti K."/>
            <person name="Ng V."/>
            <person name="Ahrendt S."/>
            <person name="Min B."/>
            <person name="Choi I.G."/>
            <person name="Park H."/>
            <person name="Plett J.M."/>
            <person name="Magnuson J."/>
            <person name="Spatafora J.W."/>
            <person name="Nagy L.G."/>
            <person name="Henrissat B."/>
            <person name="Grigoriev I.V."/>
            <person name="Yang Z.L."/>
            <person name="Xu J."/>
            <person name="Martin F.M."/>
        </authorList>
    </citation>
    <scope>NUCLEOTIDE SEQUENCE</scope>
    <source>
        <strain evidence="2">KKN 215</strain>
    </source>
</reference>
<name>A0A8K0XSU2_9AGAR</name>
<feature type="transmembrane region" description="Helical" evidence="1">
    <location>
        <begin position="99"/>
        <end position="123"/>
    </location>
</feature>
<sequence>MVFLVFLCGMFSPAANIYNFARPHTYVFNPNQGTCYTSPTPEAIRRTPKIMPVLVRSITMLGDLLLLAITWNKSYAVFKISRRTRNFKPKFAVLVLRDGTLYFIALATLNLAVLLQVIFGIYLDKNGGTTFIFVSEAVTCILIARFILNLRGIAGDMNADDGDMSMAENESGHRVSTLNFATPTVLGNLAAPLRTPFISDDDDSYRAYLRARQPFLVGLEPDRHSGSDTTSAGMMTQRIAQAPL</sequence>
<dbReference type="OrthoDB" id="3052633at2759"/>
<dbReference type="Proteomes" id="UP000813824">
    <property type="component" value="Unassembled WGS sequence"/>
</dbReference>
<keyword evidence="1" id="KW-0812">Transmembrane</keyword>
<feature type="transmembrane region" description="Helical" evidence="1">
    <location>
        <begin position="129"/>
        <end position="148"/>
    </location>
</feature>
<proteinExistence type="predicted"/>
<comment type="caution">
    <text evidence="2">The sequence shown here is derived from an EMBL/GenBank/DDBJ whole genome shotgun (WGS) entry which is preliminary data.</text>
</comment>
<protein>
    <submittedName>
        <fullName evidence="2">Uncharacterized protein</fullName>
    </submittedName>
</protein>
<organism evidence="2 3">
    <name type="scientific">Cristinia sonorae</name>
    <dbReference type="NCBI Taxonomy" id="1940300"/>
    <lineage>
        <taxon>Eukaryota</taxon>
        <taxon>Fungi</taxon>
        <taxon>Dikarya</taxon>
        <taxon>Basidiomycota</taxon>
        <taxon>Agaricomycotina</taxon>
        <taxon>Agaricomycetes</taxon>
        <taxon>Agaricomycetidae</taxon>
        <taxon>Agaricales</taxon>
        <taxon>Pleurotineae</taxon>
        <taxon>Stephanosporaceae</taxon>
        <taxon>Cristinia</taxon>
    </lineage>
</organism>
<dbReference type="AlphaFoldDB" id="A0A8K0XSU2"/>
<dbReference type="EMBL" id="JAEVFJ010000007">
    <property type="protein sequence ID" value="KAH8103460.1"/>
    <property type="molecule type" value="Genomic_DNA"/>
</dbReference>
<evidence type="ECO:0000313" key="2">
    <source>
        <dbReference type="EMBL" id="KAH8103460.1"/>
    </source>
</evidence>
<keyword evidence="1" id="KW-0472">Membrane</keyword>
<keyword evidence="1" id="KW-1133">Transmembrane helix</keyword>
<feature type="transmembrane region" description="Helical" evidence="1">
    <location>
        <begin position="58"/>
        <end position="78"/>
    </location>
</feature>
<evidence type="ECO:0000313" key="3">
    <source>
        <dbReference type="Proteomes" id="UP000813824"/>
    </source>
</evidence>
<accession>A0A8K0XSU2</accession>
<keyword evidence="3" id="KW-1185">Reference proteome</keyword>
<evidence type="ECO:0000256" key="1">
    <source>
        <dbReference type="SAM" id="Phobius"/>
    </source>
</evidence>
<gene>
    <name evidence="2" type="ORF">BXZ70DRAFT_925740</name>
</gene>